<dbReference type="Pfam" id="PF02796">
    <property type="entry name" value="HTH_7"/>
    <property type="match status" value="1"/>
</dbReference>
<reference evidence="2 3" key="1">
    <citation type="journal article" date="2008" name="Proc. Natl. Acad. Sci. U.S.A.">
        <title>The genome of Clostridium kluyveri, a strict anaerobe with unique metabolic features.</title>
        <authorList>
            <person name="Seedorf H."/>
            <person name="Fricke W.F."/>
            <person name="Veith B."/>
            <person name="Brueggemann H."/>
            <person name="Liesegang H."/>
            <person name="Strittmatter A."/>
            <person name="Miethke M."/>
            <person name="Buckel W."/>
            <person name="Hinderberger J."/>
            <person name="Li F."/>
            <person name="Hagemeier C."/>
            <person name="Thauer R.K."/>
            <person name="Gottschalk G."/>
        </authorList>
    </citation>
    <scope>NUCLEOTIDE SEQUENCE [LARGE SCALE GENOMIC DNA]</scope>
    <source>
        <strain evidence="3">ATCC 8527 / DSM 555 / NCIMB 10680</strain>
        <plasmid evidence="2 3">pCKL555A</plasmid>
    </source>
</reference>
<protein>
    <recommendedName>
        <fullName evidence="1">Resolvase HTH domain-containing protein</fullName>
    </recommendedName>
</protein>
<dbReference type="GO" id="GO:0000150">
    <property type="term" value="F:DNA strand exchange activity"/>
    <property type="evidence" value="ECO:0007669"/>
    <property type="project" value="InterPro"/>
</dbReference>
<dbReference type="EMBL" id="CP000674">
    <property type="protein sequence ID" value="ABQ23621.1"/>
    <property type="molecule type" value="Genomic_DNA"/>
</dbReference>
<organism evidence="2 3">
    <name type="scientific">Clostridium kluyveri (strain ATCC 8527 / DSM 555 / NBRC 12016 / NCIMB 10680 / K1)</name>
    <dbReference type="NCBI Taxonomy" id="431943"/>
    <lineage>
        <taxon>Bacteria</taxon>
        <taxon>Bacillati</taxon>
        <taxon>Bacillota</taxon>
        <taxon>Clostridia</taxon>
        <taxon>Eubacteriales</taxon>
        <taxon>Clostridiaceae</taxon>
        <taxon>Clostridium</taxon>
    </lineage>
</organism>
<dbReference type="Gene3D" id="1.10.10.60">
    <property type="entry name" value="Homeodomain-like"/>
    <property type="match status" value="1"/>
</dbReference>
<dbReference type="HOGENOM" id="CLU_1892549_0_0_9"/>
<dbReference type="AlphaFoldDB" id="A5F9P8"/>
<dbReference type="InterPro" id="IPR006120">
    <property type="entry name" value="Resolvase_HTH_dom"/>
</dbReference>
<proteinExistence type="predicted"/>
<dbReference type="RefSeq" id="WP_011930368.1">
    <property type="nucleotide sequence ID" value="NC_009466.1"/>
</dbReference>
<dbReference type="KEGG" id="ckl:CKL_4022"/>
<sequence length="134" mass="15735">MVFENFTALLIAAENEWPPETAFRYLDSILENKNMEKKPIFKWTPKDIQDVLKFKEEGLKHREIASYYGVSTWVISRISYLEGASRKNISGKIIEEMIKLYKCGWKVKDIAKKYNIHPGTVYKKMENARKKVEA</sequence>
<accession>A5F9P8</accession>
<evidence type="ECO:0000313" key="3">
    <source>
        <dbReference type="Proteomes" id="UP000002411"/>
    </source>
</evidence>
<keyword evidence="3" id="KW-1185">Reference proteome</keyword>
<dbReference type="Proteomes" id="UP000002411">
    <property type="component" value="Plasmid pCKL555A"/>
</dbReference>
<feature type="domain" description="Resolvase HTH" evidence="1">
    <location>
        <begin position="93"/>
        <end position="125"/>
    </location>
</feature>
<gene>
    <name evidence="2" type="ordered locus">CKL_4022</name>
</gene>
<geneLocation type="plasmid" evidence="2 3">
    <name>pCKL555A</name>
</geneLocation>
<dbReference type="eggNOG" id="ENOG5033BDC">
    <property type="taxonomic scope" value="Bacteria"/>
</dbReference>
<evidence type="ECO:0000313" key="2">
    <source>
        <dbReference type="EMBL" id="ABQ23621.1"/>
    </source>
</evidence>
<evidence type="ECO:0000259" key="1">
    <source>
        <dbReference type="Pfam" id="PF02796"/>
    </source>
</evidence>
<keyword evidence="2" id="KW-0614">Plasmid</keyword>
<dbReference type="SUPFAM" id="SSF46689">
    <property type="entry name" value="Homeodomain-like"/>
    <property type="match status" value="1"/>
</dbReference>
<dbReference type="GO" id="GO:0003677">
    <property type="term" value="F:DNA binding"/>
    <property type="evidence" value="ECO:0007669"/>
    <property type="project" value="InterPro"/>
</dbReference>
<dbReference type="InterPro" id="IPR009057">
    <property type="entry name" value="Homeodomain-like_sf"/>
</dbReference>
<name>A5F9P8_CLOK5</name>